<comment type="subcellular location">
    <subcellularLocation>
        <location evidence="1">Cell membrane</location>
        <topology evidence="1">Single-pass type I membrane protein</topology>
    </subcellularLocation>
</comment>
<dbReference type="FunFam" id="2.60.40.60:FF:000039">
    <property type="entry name" value="FAT atypical cadherin 3"/>
    <property type="match status" value="1"/>
</dbReference>
<evidence type="ECO:0000256" key="14">
    <source>
        <dbReference type="PROSITE-ProRule" id="PRU00043"/>
    </source>
</evidence>
<keyword evidence="9 15" id="KW-1133">Transmembrane helix</keyword>
<feature type="domain" description="Cadherin" evidence="16">
    <location>
        <begin position="269"/>
        <end position="388"/>
    </location>
</feature>
<dbReference type="GO" id="GO:0008013">
    <property type="term" value="F:beta-catenin binding"/>
    <property type="evidence" value="ECO:0007669"/>
    <property type="project" value="TreeGrafter"/>
</dbReference>
<dbReference type="GO" id="GO:0048731">
    <property type="term" value="P:system development"/>
    <property type="evidence" value="ECO:0007669"/>
    <property type="project" value="UniProtKB-ARBA"/>
</dbReference>
<dbReference type="GO" id="GO:0000902">
    <property type="term" value="P:cell morphogenesis"/>
    <property type="evidence" value="ECO:0007669"/>
    <property type="project" value="TreeGrafter"/>
</dbReference>
<dbReference type="PANTHER" id="PTHR24027">
    <property type="entry name" value="CADHERIN-23"/>
    <property type="match status" value="1"/>
</dbReference>
<dbReference type="GO" id="GO:0007043">
    <property type="term" value="P:cell-cell junction assembly"/>
    <property type="evidence" value="ECO:0007669"/>
    <property type="project" value="TreeGrafter"/>
</dbReference>
<feature type="domain" description="Cadherin" evidence="16">
    <location>
        <begin position="735"/>
        <end position="840"/>
    </location>
</feature>
<comment type="function">
    <text evidence="13">Cadherins are calcium-dependent cell adhesion proteins. They preferentially interact with themselves in a homophilic manner in connecting cells.</text>
</comment>
<keyword evidence="12" id="KW-0325">Glycoprotein</keyword>
<dbReference type="GO" id="GO:0034332">
    <property type="term" value="P:adherens junction organization"/>
    <property type="evidence" value="ECO:0007669"/>
    <property type="project" value="TreeGrafter"/>
</dbReference>
<feature type="domain" description="Cadherin" evidence="16">
    <location>
        <begin position="509"/>
        <end position="610"/>
    </location>
</feature>
<feature type="transmembrane region" description="Helical" evidence="15">
    <location>
        <begin position="1772"/>
        <end position="1795"/>
    </location>
</feature>
<dbReference type="InterPro" id="IPR002126">
    <property type="entry name" value="Cadherin-like_dom"/>
</dbReference>
<dbReference type="OMA" id="YNRQDPS"/>
<dbReference type="GO" id="GO:0048589">
    <property type="term" value="P:developmental growth"/>
    <property type="evidence" value="ECO:0007669"/>
    <property type="project" value="UniProtKB-ARBA"/>
</dbReference>
<dbReference type="FunFam" id="2.60.40.60:FF:000098">
    <property type="entry name" value="cadherin-23 isoform X1"/>
    <property type="match status" value="1"/>
</dbReference>
<dbReference type="FunFam" id="2.60.40.60:FF:000296">
    <property type="entry name" value="Cadherin 74A, isoform A"/>
    <property type="match status" value="1"/>
</dbReference>
<evidence type="ECO:0000256" key="9">
    <source>
        <dbReference type="ARBA" id="ARBA00022989"/>
    </source>
</evidence>
<dbReference type="InterPro" id="IPR039808">
    <property type="entry name" value="Cadherin"/>
</dbReference>
<keyword evidence="5" id="KW-0732">Signal</keyword>
<dbReference type="GO" id="GO:0005912">
    <property type="term" value="C:adherens junction"/>
    <property type="evidence" value="ECO:0007669"/>
    <property type="project" value="TreeGrafter"/>
</dbReference>
<dbReference type="GO" id="GO:0045296">
    <property type="term" value="F:cadherin binding"/>
    <property type="evidence" value="ECO:0007669"/>
    <property type="project" value="TreeGrafter"/>
</dbReference>
<feature type="domain" description="Cadherin" evidence="16">
    <location>
        <begin position="970"/>
        <end position="1076"/>
    </location>
</feature>
<dbReference type="FunFam" id="2.60.40.60:FF:000308">
    <property type="entry name" value="Cadherin 74A, isoform A"/>
    <property type="match status" value="1"/>
</dbReference>
<feature type="domain" description="Cadherin" evidence="16">
    <location>
        <begin position="46"/>
        <end position="146"/>
    </location>
</feature>
<evidence type="ECO:0000256" key="1">
    <source>
        <dbReference type="ARBA" id="ARBA00004251"/>
    </source>
</evidence>
<keyword evidence="10 15" id="KW-0472">Membrane</keyword>
<evidence type="ECO:0000259" key="16">
    <source>
        <dbReference type="PROSITE" id="PS50268"/>
    </source>
</evidence>
<dbReference type="PRINTS" id="PR00205">
    <property type="entry name" value="CADHERIN"/>
</dbReference>
<sequence>MELIDLNLFLNYRYVPQFLIFTTILLVTTQVQCQVLMNRAPQFIPGQDMSRFSLSENTPVNSPVYQLRGIDPEGGRLRYSISGPVFSVDRDTGVVRLRQELDREQQDIVEVIISITDEPQGNAEPNTVSLRREIPIRDFNDNPPIFLGRPYSATLSESTPVGSIVQISPTVEVIDRDEGVNSDITFSCYVDKSKEGDDTCDVFEVTTEKISDGRYNASIKLIKQLDFESRPSYVLTLLAKDGAKSNPLSAFATISINLIDVQDQPPIFINAPYSITLHENTPAHVSVFEIKAKDGDTGNPRPVLITLEDDVRGHFRLEALNSSDMGHVKLITTEIPLDRELTNILQNGGVYTFHIRATELIDGTLPGDSSITQITVVLLDVDDNLPEFNANFFNVSIPENLEMNTLLPGLSIYVTDLDLGDNSKYDLSLVNIHNSEDMFTVHPKQGEGRTPIVVRVKNPSKLDYDVDDPKLREFVFDIVATSQKNKSASSKARIVINLQDMNDNSPMFEKTSYGLEIAENTDIGTKIADIQATDRDSFKYGKIMYVLRGFGAEYFKTNKDTGGVFVKKMLDYEMQKSYILTLVAIDGGGRESNANLYIEIMDTNDNAPQWEQREYIRTVREGATEFEPQFFVRATDIDGPTQGGGKITYSIESENSISGHVFTIDSHTGEIRISSSAKSMDTERGEYELNVVATDAGTPPLKNETVVRIRVGISGNQRPIFKGHFNAQSDAVIPGPPHYRVSIPENAQFGDNVTKVQAIDPDGIDSMLVYRIVGANDNFVIDENTGIITVSKYANLDRDTNPDSYSVVVNAVDAGIPIPETATTTVYVNIQDVNDKPPKFDKSSYIAYVSEIAPNNTEVIGLKATDTDLHSNLRYTIVEPIKANSKSGIAFRNSAFYKEAFRIDPITGVIYVNNTLNYNEVSSVILTVEVRDLFAAFNVDEQYDRTEVMIYIQAFKNTNPIFKNKGWSPTNPNISFEVNEETSPGTTILRLEAEDPVSQSVITNFELINPDQGGYISINDRTGDISLMKRLDYEALEGNQTSFIFTVKAMVSSGKRFSIANINMTVLNINDHSPEFDKSSYKITILESVKYPESILTIHATDKDVVRNEIDMKMGYNEIVYSLAGTNAPLFTIDNRTGVIQVAKGQVLDREKQSMIKLTGVAKDSYGKVSSAAKTTVSILIELLDVNDNPPKFVQQVFTAVIPETAAINTFVTTIEATDPDDGPGGEIVYDLLNEGDASGLVKMNSKTGEIHTKSSLTGKGRSEPYEIVIRAQDRGNLNPKEQSLYSDTTLLLYVGDISANDGIPFFVAPKIGQVAQVSENATIGSPVFQVIAKDHDNPSTLSGKIRFRIQNDIEDAKSFRIDALTGLVTTVRPLDRETKDKYQIIIEVSDMGEPPQAATRVLVINVMDVDDHKPRFEREIDARPVELEVLEEQPKDTIIGEIFAIDEDINENGAIDYAFIDGNEQGLFAINRTDDNKAVISTKKPLDHETADSYILTVKCFKFDALKQFDYRKPYNPHEKSEIKILIKVLDIDDHLPEFQLKNESNGVHSHIPINTVVTTVKAIDVDSSALPINISIIDVNFVSQFHRKGNKSLIDLVNIFNLNPVNGEIRNTKSLSNYVDGYFELKLRANNSNIPRRYTDTTIKLFVIRDKSLLRFVFAKPPTEITLILPEFTSKVQNILKERDLELSVFDAQVLHKSDHSLDFSATSSCFQLTRHGSVLSPHEMKKIMDSEDVKQALLETYLAFSVEEVESCVGTKLSTAGIGSVSGTWLVILAGIIGIASLLALLSTCCLFRKREPNYNGTPILTPRLVPSDIDIYASQPVLVSNGEPMYGPL</sequence>
<dbReference type="GO" id="GO:0007163">
    <property type="term" value="P:establishment or maintenance of cell polarity"/>
    <property type="evidence" value="ECO:0007669"/>
    <property type="project" value="UniProtKB-ARBA"/>
</dbReference>
<evidence type="ECO:0000256" key="8">
    <source>
        <dbReference type="ARBA" id="ARBA00022889"/>
    </source>
</evidence>
<dbReference type="GO" id="GO:0016339">
    <property type="term" value="P:calcium-dependent cell-cell adhesion via plasma membrane cell adhesion molecules"/>
    <property type="evidence" value="ECO:0007669"/>
    <property type="project" value="TreeGrafter"/>
</dbReference>
<dbReference type="VEuPathDB" id="VectorBase:CSON011722"/>
<dbReference type="PROSITE" id="PS50268">
    <property type="entry name" value="CADHERIN_2"/>
    <property type="match status" value="13"/>
</dbReference>
<name>A0A336M3U9_CULSO</name>
<dbReference type="SUPFAM" id="SSF49313">
    <property type="entry name" value="Cadherin-like"/>
    <property type="match status" value="14"/>
</dbReference>
<dbReference type="GO" id="GO:0044331">
    <property type="term" value="P:cell-cell adhesion mediated by cadherin"/>
    <property type="evidence" value="ECO:0007669"/>
    <property type="project" value="TreeGrafter"/>
</dbReference>
<dbReference type="GO" id="GO:0016477">
    <property type="term" value="P:cell migration"/>
    <property type="evidence" value="ECO:0007669"/>
    <property type="project" value="TreeGrafter"/>
</dbReference>
<keyword evidence="6" id="KW-0677">Repeat</keyword>
<evidence type="ECO:0000256" key="4">
    <source>
        <dbReference type="ARBA" id="ARBA00022692"/>
    </source>
</evidence>
<keyword evidence="7 14" id="KW-0106">Calcium</keyword>
<dbReference type="GO" id="GO:0007156">
    <property type="term" value="P:homophilic cell adhesion via plasma membrane adhesion molecules"/>
    <property type="evidence" value="ECO:0007669"/>
    <property type="project" value="InterPro"/>
</dbReference>
<feature type="domain" description="Cadherin" evidence="16">
    <location>
        <begin position="1422"/>
        <end position="1540"/>
    </location>
</feature>
<dbReference type="CDD" id="cd11304">
    <property type="entry name" value="Cadherin_repeat"/>
    <property type="match status" value="14"/>
</dbReference>
<dbReference type="PANTHER" id="PTHR24027:SF422">
    <property type="entry name" value="CADHERIN DOMAIN-CONTAINING PROTEIN"/>
    <property type="match status" value="1"/>
</dbReference>
<dbReference type="FunFam" id="2.60.40.60:FF:000118">
    <property type="entry name" value="protocadherin Fat 4"/>
    <property type="match status" value="1"/>
</dbReference>
<evidence type="ECO:0000256" key="15">
    <source>
        <dbReference type="SAM" id="Phobius"/>
    </source>
</evidence>
<dbReference type="Pfam" id="PF00028">
    <property type="entry name" value="Cadherin"/>
    <property type="match status" value="12"/>
</dbReference>
<dbReference type="GO" id="GO:0030154">
    <property type="term" value="P:cell differentiation"/>
    <property type="evidence" value="ECO:0007669"/>
    <property type="project" value="UniProtKB-ARBA"/>
</dbReference>
<keyword evidence="11" id="KW-1015">Disulfide bond</keyword>
<dbReference type="FunFam" id="2.60.40.60:FF:000168">
    <property type="entry name" value="Cadherin-related family member 2"/>
    <property type="match status" value="1"/>
</dbReference>
<evidence type="ECO:0000256" key="11">
    <source>
        <dbReference type="ARBA" id="ARBA00023157"/>
    </source>
</evidence>
<protein>
    <submittedName>
        <fullName evidence="17">CSON011722 protein</fullName>
    </submittedName>
</protein>
<dbReference type="FunFam" id="2.60.40.60:FF:000266">
    <property type="entry name" value="Cadherin 23"/>
    <property type="match status" value="1"/>
</dbReference>
<evidence type="ECO:0000256" key="5">
    <source>
        <dbReference type="ARBA" id="ARBA00022729"/>
    </source>
</evidence>
<dbReference type="GO" id="GO:0001736">
    <property type="term" value="P:establishment of planar polarity"/>
    <property type="evidence" value="ECO:0007669"/>
    <property type="project" value="UniProtKB-ARBA"/>
</dbReference>
<dbReference type="GO" id="GO:0016342">
    <property type="term" value="C:catenin complex"/>
    <property type="evidence" value="ECO:0007669"/>
    <property type="project" value="TreeGrafter"/>
</dbReference>
<keyword evidence="2" id="KW-1003">Cell membrane</keyword>
<dbReference type="EMBL" id="UFQT01000522">
    <property type="protein sequence ID" value="SSX24925.1"/>
    <property type="molecule type" value="Genomic_DNA"/>
</dbReference>
<dbReference type="SMART" id="SM00112">
    <property type="entry name" value="CA"/>
    <property type="match status" value="13"/>
</dbReference>
<feature type="domain" description="Cadherin" evidence="16">
    <location>
        <begin position="1077"/>
        <end position="1193"/>
    </location>
</feature>
<keyword evidence="8" id="KW-0130">Cell adhesion</keyword>
<dbReference type="Gene3D" id="2.60.40.60">
    <property type="entry name" value="Cadherins"/>
    <property type="match status" value="14"/>
</dbReference>
<evidence type="ECO:0000256" key="2">
    <source>
        <dbReference type="ARBA" id="ARBA00022475"/>
    </source>
</evidence>
<reference evidence="17" key="1">
    <citation type="submission" date="2018-07" db="EMBL/GenBank/DDBJ databases">
        <authorList>
            <person name="Quirk P.G."/>
            <person name="Krulwich T.A."/>
        </authorList>
    </citation>
    <scope>NUCLEOTIDE SEQUENCE</scope>
</reference>
<feature type="domain" description="Cadherin" evidence="16">
    <location>
        <begin position="147"/>
        <end position="268"/>
    </location>
</feature>
<organism evidence="17">
    <name type="scientific">Culicoides sonorensis</name>
    <name type="common">Biting midge</name>
    <dbReference type="NCBI Taxonomy" id="179676"/>
    <lineage>
        <taxon>Eukaryota</taxon>
        <taxon>Metazoa</taxon>
        <taxon>Ecdysozoa</taxon>
        <taxon>Arthropoda</taxon>
        <taxon>Hexapoda</taxon>
        <taxon>Insecta</taxon>
        <taxon>Pterygota</taxon>
        <taxon>Neoptera</taxon>
        <taxon>Endopterygota</taxon>
        <taxon>Diptera</taxon>
        <taxon>Nematocera</taxon>
        <taxon>Chironomoidea</taxon>
        <taxon>Ceratopogonidae</taxon>
        <taxon>Ceratopogoninae</taxon>
        <taxon>Culicoides</taxon>
        <taxon>Monoculicoides</taxon>
    </lineage>
</organism>
<evidence type="ECO:0000256" key="10">
    <source>
        <dbReference type="ARBA" id="ARBA00023136"/>
    </source>
</evidence>
<accession>A0A336M3U9</accession>
<dbReference type="PROSITE" id="PS00232">
    <property type="entry name" value="CADHERIN_1"/>
    <property type="match status" value="4"/>
</dbReference>
<keyword evidence="3" id="KW-0245">EGF-like domain</keyword>
<dbReference type="GO" id="GO:0005509">
    <property type="term" value="F:calcium ion binding"/>
    <property type="evidence" value="ECO:0007669"/>
    <property type="project" value="UniProtKB-UniRule"/>
</dbReference>
<feature type="domain" description="Cadherin" evidence="16">
    <location>
        <begin position="611"/>
        <end position="721"/>
    </location>
</feature>
<dbReference type="InterPro" id="IPR020894">
    <property type="entry name" value="Cadherin_CS"/>
</dbReference>
<proteinExistence type="predicted"/>
<evidence type="ECO:0000256" key="7">
    <source>
        <dbReference type="ARBA" id="ARBA00022837"/>
    </source>
</evidence>
<dbReference type="GO" id="GO:0048513">
    <property type="term" value="P:animal organ development"/>
    <property type="evidence" value="ECO:0007669"/>
    <property type="project" value="UniProtKB-ARBA"/>
</dbReference>
<evidence type="ECO:0000313" key="17">
    <source>
        <dbReference type="EMBL" id="SSX24925.1"/>
    </source>
</evidence>
<evidence type="ECO:0000256" key="6">
    <source>
        <dbReference type="ARBA" id="ARBA00022737"/>
    </source>
</evidence>
<feature type="domain" description="Cadherin" evidence="16">
    <location>
        <begin position="1194"/>
        <end position="1307"/>
    </location>
</feature>
<evidence type="ECO:0000256" key="3">
    <source>
        <dbReference type="ARBA" id="ARBA00022536"/>
    </source>
</evidence>
<gene>
    <name evidence="17" type="primary">CSON011722</name>
</gene>
<feature type="domain" description="Cadherin" evidence="16">
    <location>
        <begin position="389"/>
        <end position="508"/>
    </location>
</feature>
<evidence type="ECO:0000256" key="13">
    <source>
        <dbReference type="ARBA" id="ARBA00059331"/>
    </source>
</evidence>
<keyword evidence="4 15" id="KW-0812">Transmembrane</keyword>
<feature type="domain" description="Cadherin" evidence="16">
    <location>
        <begin position="1310"/>
        <end position="1417"/>
    </location>
</feature>
<dbReference type="InterPro" id="IPR015919">
    <property type="entry name" value="Cadherin-like_sf"/>
</dbReference>
<evidence type="ECO:0000256" key="12">
    <source>
        <dbReference type="ARBA" id="ARBA00023180"/>
    </source>
</evidence>
<feature type="domain" description="Cadherin" evidence="16">
    <location>
        <begin position="841"/>
        <end position="962"/>
    </location>
</feature>